<comment type="caution">
    <text evidence="6">The sequence shown here is derived from an EMBL/GenBank/DDBJ whole genome shotgun (WGS) entry which is preliminary data.</text>
</comment>
<dbReference type="RefSeq" id="WP_106603451.1">
    <property type="nucleotide sequence ID" value="NZ_PYGK01000007.1"/>
</dbReference>
<dbReference type="EMBL" id="PYGK01000007">
    <property type="protein sequence ID" value="PSL29069.1"/>
    <property type="molecule type" value="Genomic_DNA"/>
</dbReference>
<dbReference type="OrthoDB" id="9803735at2"/>
<organism evidence="6 7">
    <name type="scientific">Chitinophaga ginsengisoli</name>
    <dbReference type="NCBI Taxonomy" id="363837"/>
    <lineage>
        <taxon>Bacteria</taxon>
        <taxon>Pseudomonadati</taxon>
        <taxon>Bacteroidota</taxon>
        <taxon>Chitinophagia</taxon>
        <taxon>Chitinophagales</taxon>
        <taxon>Chitinophagaceae</taxon>
        <taxon>Chitinophaga</taxon>
    </lineage>
</organism>
<evidence type="ECO:0000256" key="3">
    <source>
        <dbReference type="ARBA" id="ARBA00023125"/>
    </source>
</evidence>
<keyword evidence="2" id="KW-0805">Transcription regulation</keyword>
<dbReference type="Gene3D" id="3.40.190.290">
    <property type="match status" value="1"/>
</dbReference>
<protein>
    <submittedName>
        <fullName evidence="6">LysR family cyn operon transcriptional activator</fullName>
    </submittedName>
</protein>
<evidence type="ECO:0000256" key="2">
    <source>
        <dbReference type="ARBA" id="ARBA00023015"/>
    </source>
</evidence>
<name>A0A2P8G511_9BACT</name>
<dbReference type="InterPro" id="IPR050950">
    <property type="entry name" value="HTH-type_LysR_regulators"/>
</dbReference>
<keyword evidence="7" id="KW-1185">Reference proteome</keyword>
<dbReference type="Pfam" id="PF03466">
    <property type="entry name" value="LysR_substrate"/>
    <property type="match status" value="1"/>
</dbReference>
<feature type="domain" description="HTH lysR-type" evidence="5">
    <location>
        <begin position="1"/>
        <end position="58"/>
    </location>
</feature>
<dbReference type="InterPro" id="IPR036388">
    <property type="entry name" value="WH-like_DNA-bd_sf"/>
</dbReference>
<dbReference type="GO" id="GO:0003700">
    <property type="term" value="F:DNA-binding transcription factor activity"/>
    <property type="evidence" value="ECO:0007669"/>
    <property type="project" value="InterPro"/>
</dbReference>
<dbReference type="SUPFAM" id="SSF53850">
    <property type="entry name" value="Periplasmic binding protein-like II"/>
    <property type="match status" value="1"/>
</dbReference>
<dbReference type="InterPro" id="IPR036390">
    <property type="entry name" value="WH_DNA-bd_sf"/>
</dbReference>
<evidence type="ECO:0000256" key="1">
    <source>
        <dbReference type="ARBA" id="ARBA00009437"/>
    </source>
</evidence>
<dbReference type="PANTHER" id="PTHR30419:SF28">
    <property type="entry name" value="HTH-TYPE TRANSCRIPTIONAL REGULATOR BSDA"/>
    <property type="match status" value="1"/>
</dbReference>
<dbReference type="Gene3D" id="1.10.10.10">
    <property type="entry name" value="Winged helix-like DNA-binding domain superfamily/Winged helix DNA-binding domain"/>
    <property type="match status" value="1"/>
</dbReference>
<reference evidence="6 7" key="1">
    <citation type="submission" date="2018-03" db="EMBL/GenBank/DDBJ databases">
        <title>Genomic Encyclopedia of Archaeal and Bacterial Type Strains, Phase II (KMG-II): from individual species to whole genera.</title>
        <authorList>
            <person name="Goeker M."/>
        </authorList>
    </citation>
    <scope>NUCLEOTIDE SEQUENCE [LARGE SCALE GENOMIC DNA]</scope>
    <source>
        <strain evidence="6 7">DSM 18107</strain>
    </source>
</reference>
<proteinExistence type="inferred from homology"/>
<accession>A0A2P8G511</accession>
<evidence type="ECO:0000313" key="7">
    <source>
        <dbReference type="Proteomes" id="UP000240978"/>
    </source>
</evidence>
<dbReference type="GO" id="GO:0005829">
    <property type="term" value="C:cytosol"/>
    <property type="evidence" value="ECO:0007669"/>
    <property type="project" value="TreeGrafter"/>
</dbReference>
<dbReference type="Pfam" id="PF00126">
    <property type="entry name" value="HTH_1"/>
    <property type="match status" value="1"/>
</dbReference>
<keyword evidence="3" id="KW-0238">DNA-binding</keyword>
<dbReference type="PROSITE" id="PS50931">
    <property type="entry name" value="HTH_LYSR"/>
    <property type="match status" value="1"/>
</dbReference>
<dbReference type="SUPFAM" id="SSF46785">
    <property type="entry name" value="Winged helix' DNA-binding domain"/>
    <property type="match status" value="1"/>
</dbReference>
<dbReference type="AlphaFoldDB" id="A0A2P8G511"/>
<dbReference type="PRINTS" id="PR00039">
    <property type="entry name" value="HTHLYSR"/>
</dbReference>
<dbReference type="GO" id="GO:0003677">
    <property type="term" value="F:DNA binding"/>
    <property type="evidence" value="ECO:0007669"/>
    <property type="project" value="UniProtKB-KW"/>
</dbReference>
<dbReference type="InterPro" id="IPR000847">
    <property type="entry name" value="LysR_HTH_N"/>
</dbReference>
<dbReference type="InterPro" id="IPR005119">
    <property type="entry name" value="LysR_subst-bd"/>
</dbReference>
<keyword evidence="4" id="KW-0804">Transcription</keyword>
<evidence type="ECO:0000259" key="5">
    <source>
        <dbReference type="PROSITE" id="PS50931"/>
    </source>
</evidence>
<sequence length="288" mass="32649">MELRQLKYFLKAKELLNFTEAAQSLHISQSTLSQQIKQLEIELGTPLFNRVGNRIVLTEAGELFADYASQSIKQANDGLQLIADLNALSTGTMFIGVSYGLRNIFTQALIRFTNKFPAIKVRIIYGVSDGLLEMLGRFELDMVLIFKDFTLSQQFKSEELFSSPMRLITSAKSGIARKTSVTLKEIIRLPLVLATQGYNTKHFIRKMFKGQEPEFAIEVNDIPTMLDLVRTGNWHTIHIETVVPEKEFVAIPIKDKNVIRATTIVSLKDAYEKSAVKQLRMMLKEVDV</sequence>
<gene>
    <name evidence="6" type="ORF">CLV42_107216</name>
</gene>
<evidence type="ECO:0000256" key="4">
    <source>
        <dbReference type="ARBA" id="ARBA00023163"/>
    </source>
</evidence>
<dbReference type="FunFam" id="1.10.10.10:FF:000001">
    <property type="entry name" value="LysR family transcriptional regulator"/>
    <property type="match status" value="1"/>
</dbReference>
<dbReference type="PANTHER" id="PTHR30419">
    <property type="entry name" value="HTH-TYPE TRANSCRIPTIONAL REGULATOR YBHD"/>
    <property type="match status" value="1"/>
</dbReference>
<dbReference type="CDD" id="cd05466">
    <property type="entry name" value="PBP2_LTTR_substrate"/>
    <property type="match status" value="1"/>
</dbReference>
<evidence type="ECO:0000313" key="6">
    <source>
        <dbReference type="EMBL" id="PSL29069.1"/>
    </source>
</evidence>
<comment type="similarity">
    <text evidence="1">Belongs to the LysR transcriptional regulatory family.</text>
</comment>
<dbReference type="Proteomes" id="UP000240978">
    <property type="component" value="Unassembled WGS sequence"/>
</dbReference>